<dbReference type="AlphaFoldDB" id="A0A0G2DY84"/>
<organism evidence="3 4">
    <name type="scientific">Diplodia seriata</name>
    <dbReference type="NCBI Taxonomy" id="420778"/>
    <lineage>
        <taxon>Eukaryota</taxon>
        <taxon>Fungi</taxon>
        <taxon>Dikarya</taxon>
        <taxon>Ascomycota</taxon>
        <taxon>Pezizomycotina</taxon>
        <taxon>Dothideomycetes</taxon>
        <taxon>Dothideomycetes incertae sedis</taxon>
        <taxon>Botryosphaeriales</taxon>
        <taxon>Botryosphaeriaceae</taxon>
        <taxon>Diplodia</taxon>
    </lineage>
</organism>
<dbReference type="InterPro" id="IPR029063">
    <property type="entry name" value="SAM-dependent_MTases_sf"/>
</dbReference>
<comment type="caution">
    <text evidence="3">The sequence shown here is derived from an EMBL/GenBank/DDBJ whole genome shotgun (WGS) entry which is preliminary data.</text>
</comment>
<dbReference type="Gene3D" id="3.40.50.150">
    <property type="entry name" value="Vaccinia Virus protein VP39"/>
    <property type="match status" value="1"/>
</dbReference>
<evidence type="ECO:0000313" key="4">
    <source>
        <dbReference type="Proteomes" id="UP000034182"/>
    </source>
</evidence>
<dbReference type="InterPro" id="IPR013217">
    <property type="entry name" value="Methyltransf_12"/>
</dbReference>
<dbReference type="Proteomes" id="UP000034182">
    <property type="component" value="Unassembled WGS sequence"/>
</dbReference>
<sequence>MLETMPQNSSAEGLADDRRSYHATSSPYPLPNDATEHARLDEQNAAYLALMNNQLLHVPFSSSPSSRILDVGCGTGATTLQLAAAFPNASAIGLDLSPVPALQNVPSPNVCAVQGNFLDPTTLVVAARGHDGQGGKAGEEEEGEEGVIEKDGFDLVFSRLLVMGVDDWDGFYARVRDVLRPGGGAWVETQDLDQVWYDGDGGGRRRISDGWPWLAALREASTRRGMDLECASKAAGRMRRAGLVDVRTQRFVLPLGEWAAHPEADAAARFARRTLRACLQGLLARMLREDGVPEASIAALAADVLPDELWGVGVHRVLTVTCGRRP</sequence>
<dbReference type="PANTHER" id="PTHR43591">
    <property type="entry name" value="METHYLTRANSFERASE"/>
    <property type="match status" value="1"/>
</dbReference>
<name>A0A0G2DY84_9PEZI</name>
<dbReference type="CDD" id="cd02440">
    <property type="entry name" value="AdoMet_MTases"/>
    <property type="match status" value="1"/>
</dbReference>
<evidence type="ECO:0000256" key="1">
    <source>
        <dbReference type="SAM" id="MobiDB-lite"/>
    </source>
</evidence>
<feature type="domain" description="Methyltransferase type 12" evidence="2">
    <location>
        <begin position="69"/>
        <end position="183"/>
    </location>
</feature>
<dbReference type="SUPFAM" id="SSF53335">
    <property type="entry name" value="S-adenosyl-L-methionine-dependent methyltransferases"/>
    <property type="match status" value="1"/>
</dbReference>
<accession>A0A0G2DY84</accession>
<keyword evidence="3" id="KW-0808">Transferase</keyword>
<protein>
    <submittedName>
        <fullName evidence="3">Putative methyltransferase domain-containing protein</fullName>
    </submittedName>
</protein>
<dbReference type="EMBL" id="LAQI01000202">
    <property type="protein sequence ID" value="KKY15096.1"/>
    <property type="molecule type" value="Genomic_DNA"/>
</dbReference>
<feature type="compositionally biased region" description="Polar residues" evidence="1">
    <location>
        <begin position="1"/>
        <end position="11"/>
    </location>
</feature>
<dbReference type="Pfam" id="PF08242">
    <property type="entry name" value="Methyltransf_12"/>
    <property type="match status" value="1"/>
</dbReference>
<evidence type="ECO:0000313" key="3">
    <source>
        <dbReference type="EMBL" id="KKY15096.1"/>
    </source>
</evidence>
<evidence type="ECO:0000259" key="2">
    <source>
        <dbReference type="Pfam" id="PF08242"/>
    </source>
</evidence>
<dbReference type="PANTHER" id="PTHR43591:SF24">
    <property type="entry name" value="2-METHOXY-6-POLYPRENYL-1,4-BENZOQUINOL METHYLASE, MITOCHONDRIAL"/>
    <property type="match status" value="1"/>
</dbReference>
<reference evidence="3 4" key="1">
    <citation type="submission" date="2015-03" db="EMBL/GenBank/DDBJ databases">
        <authorList>
            <person name="Morales-Cruz A."/>
            <person name="Amrine K.C."/>
            <person name="Cantu D."/>
        </authorList>
    </citation>
    <scope>NUCLEOTIDE SEQUENCE [LARGE SCALE GENOMIC DNA]</scope>
    <source>
        <strain evidence="3">DS831</strain>
    </source>
</reference>
<feature type="region of interest" description="Disordered" evidence="1">
    <location>
        <begin position="1"/>
        <end position="34"/>
    </location>
</feature>
<reference evidence="3 4" key="2">
    <citation type="submission" date="2015-05" db="EMBL/GenBank/DDBJ databases">
        <title>Distinctive expansion of gene families associated with plant cell wall degradation and secondary metabolism in the genomes of grapevine trunk pathogens.</title>
        <authorList>
            <person name="Lawrence D.P."/>
            <person name="Travadon R."/>
            <person name="Rolshausen P.E."/>
            <person name="Baumgartner K."/>
        </authorList>
    </citation>
    <scope>NUCLEOTIDE SEQUENCE [LARGE SCALE GENOMIC DNA]</scope>
    <source>
        <strain evidence="3">DS831</strain>
    </source>
</reference>
<gene>
    <name evidence="3" type="ORF">UCDDS831_g07822</name>
</gene>
<keyword evidence="3" id="KW-0489">Methyltransferase</keyword>
<proteinExistence type="predicted"/>
<dbReference type="GO" id="GO:0032259">
    <property type="term" value="P:methylation"/>
    <property type="evidence" value="ECO:0007669"/>
    <property type="project" value="UniProtKB-KW"/>
</dbReference>
<dbReference type="GO" id="GO:0008168">
    <property type="term" value="F:methyltransferase activity"/>
    <property type="evidence" value="ECO:0007669"/>
    <property type="project" value="UniProtKB-KW"/>
</dbReference>